<organism evidence="1 2">
    <name type="scientific">Marichromatium purpuratum 984</name>
    <dbReference type="NCBI Taxonomy" id="765910"/>
    <lineage>
        <taxon>Bacteria</taxon>
        <taxon>Pseudomonadati</taxon>
        <taxon>Pseudomonadota</taxon>
        <taxon>Gammaproteobacteria</taxon>
        <taxon>Chromatiales</taxon>
        <taxon>Chromatiaceae</taxon>
        <taxon>Marichromatium</taxon>
    </lineage>
</organism>
<dbReference type="AlphaFoldDB" id="W0E941"/>
<protein>
    <submittedName>
        <fullName evidence="1">Uncharacterized protein</fullName>
    </submittedName>
</protein>
<dbReference type="Gene3D" id="3.40.50.1980">
    <property type="entry name" value="Nitrogenase molybdenum iron protein domain"/>
    <property type="match status" value="1"/>
</dbReference>
<dbReference type="InterPro" id="IPR049939">
    <property type="entry name" value="NifE-like"/>
</dbReference>
<accession>W0E941</accession>
<proteinExistence type="predicted"/>
<dbReference type="KEGG" id="mpur:MARPU_12385"/>
<dbReference type="PANTHER" id="PTHR42956">
    <property type="entry name" value="NITROGENASE IRON-MOLYBDENUM COFACTOR BIOSYNTHESIS PROTEIN NIFE"/>
    <property type="match status" value="1"/>
</dbReference>
<dbReference type="PANTHER" id="PTHR42956:SF1">
    <property type="entry name" value="NITROGENASE IRON-MOLYBDENUM COFACTOR BIOSYNTHESIS PROTEIN NIFE"/>
    <property type="match status" value="1"/>
</dbReference>
<name>W0E941_MARPU</name>
<gene>
    <name evidence="1" type="ORF">MARPU_12385</name>
</gene>
<dbReference type="Proteomes" id="UP000005275">
    <property type="component" value="Chromosome"/>
</dbReference>
<reference evidence="1 2" key="1">
    <citation type="submission" date="2013-12" db="EMBL/GenBank/DDBJ databases">
        <authorList>
            <consortium name="DOE Joint Genome Institute"/>
            <person name="Bryant D.A."/>
            <person name="Huntemann M."/>
            <person name="Han J."/>
            <person name="Chen A."/>
            <person name="Kyrpides N."/>
            <person name="Mavromatis K."/>
            <person name="Markowitz V."/>
            <person name="Palaniappan K."/>
            <person name="Ivanova N."/>
            <person name="Schaumberg A."/>
            <person name="Pati A."/>
            <person name="Liolios K."/>
            <person name="Nordberg H.P."/>
            <person name="Cantor M.N."/>
            <person name="Hua S.X."/>
            <person name="Woyke T."/>
        </authorList>
    </citation>
    <scope>NUCLEOTIDE SEQUENCE [LARGE SCALE GENOMIC DNA]</scope>
    <source>
        <strain evidence="1 2">984</strain>
    </source>
</reference>
<sequence length="165" mass="17963">MKRKEITALLDEPACTHNHKAKPGCVRLKPGATAGVCAFDGAQIALLPIGDVAHLAHLAHLAHGSIACTGNSWDNRSARSSGPNLYRIGMTTDLTEAPIAREEVATDTCQSIEEGKAYIRTLIGDQGTHDILFELANLLLGLEHDEIHPYRSRLKQRPEHERTTA</sequence>
<evidence type="ECO:0000313" key="1">
    <source>
        <dbReference type="EMBL" id="AHF05581.1"/>
    </source>
</evidence>
<evidence type="ECO:0000313" key="2">
    <source>
        <dbReference type="Proteomes" id="UP000005275"/>
    </source>
</evidence>
<dbReference type="EMBL" id="CP007031">
    <property type="protein sequence ID" value="AHF05581.1"/>
    <property type="molecule type" value="Genomic_DNA"/>
</dbReference>
<dbReference type="eggNOG" id="COG2710">
    <property type="taxonomic scope" value="Bacteria"/>
</dbReference>
<dbReference type="SUPFAM" id="SSF53807">
    <property type="entry name" value="Helical backbone' metal receptor"/>
    <property type="match status" value="1"/>
</dbReference>
<dbReference type="STRING" id="765910.MARPU_12385"/>
<dbReference type="HOGENOM" id="CLU_1608872_0_0_6"/>
<keyword evidence="2" id="KW-1185">Reference proteome</keyword>